<protein>
    <recommendedName>
        <fullName evidence="4">Transmembrane protein</fullName>
    </recommendedName>
</protein>
<accession>A0A2K9LV37</accession>
<dbReference type="KEGG" id="smoo:SMONO_v1c06530"/>
<dbReference type="Proteomes" id="UP000234790">
    <property type="component" value="Chromosome"/>
</dbReference>
<name>A0A2K9LV37_SPISQ</name>
<feature type="transmembrane region" description="Helical" evidence="1">
    <location>
        <begin position="142"/>
        <end position="166"/>
    </location>
</feature>
<keyword evidence="1" id="KW-0472">Membrane</keyword>
<gene>
    <name evidence="2" type="ORF">SMONO_v1c06530</name>
</gene>
<dbReference type="AlphaFoldDB" id="A0A2K9LV37"/>
<keyword evidence="3" id="KW-1185">Reference proteome</keyword>
<proteinExistence type="predicted"/>
<feature type="transmembrane region" description="Helical" evidence="1">
    <location>
        <begin position="186"/>
        <end position="209"/>
    </location>
</feature>
<evidence type="ECO:0008006" key="4">
    <source>
        <dbReference type="Google" id="ProtNLM"/>
    </source>
</evidence>
<keyword evidence="1" id="KW-1133">Transmembrane helix</keyword>
<feature type="transmembrane region" description="Helical" evidence="1">
    <location>
        <begin position="105"/>
        <end position="122"/>
    </location>
</feature>
<evidence type="ECO:0000313" key="3">
    <source>
        <dbReference type="Proteomes" id="UP000234790"/>
    </source>
</evidence>
<keyword evidence="1" id="KW-0812">Transmembrane</keyword>
<reference evidence="2 3" key="1">
    <citation type="submission" date="2017-12" db="EMBL/GenBank/DDBJ databases">
        <title>Complete genome sequence of Spiroplasma monobiae MQ-1 (ATCC 33825).</title>
        <authorList>
            <person name="Tsai Y.-M."/>
            <person name="Lo W.-S."/>
            <person name="Wu P.-S."/>
            <person name="Cho S.-T."/>
            <person name="Kuo C.-H."/>
        </authorList>
    </citation>
    <scope>NUCLEOTIDE SEQUENCE [LARGE SCALE GENOMIC DNA]</scope>
    <source>
        <strain evidence="2 3">MQ-1</strain>
    </source>
</reference>
<organism evidence="2 3">
    <name type="scientific">Spiroplasma monobiae MQ-1</name>
    <dbReference type="NCBI Taxonomy" id="1336748"/>
    <lineage>
        <taxon>Bacteria</taxon>
        <taxon>Bacillati</taxon>
        <taxon>Mycoplasmatota</taxon>
        <taxon>Mollicutes</taxon>
        <taxon>Entomoplasmatales</taxon>
        <taxon>Spiroplasmataceae</taxon>
        <taxon>Spiroplasma</taxon>
    </lineage>
</organism>
<evidence type="ECO:0000256" key="1">
    <source>
        <dbReference type="SAM" id="Phobius"/>
    </source>
</evidence>
<dbReference type="OrthoDB" id="389862at2"/>
<sequence length="250" mass="29388">MNLSVKNTKNRTFFYMVINLIIVLLSIFSSMVLIKICLTNNLKISNYLLTFGLFDIGFFIMFIYIYKLINYFSTLNYIKKIKLNQVNNKLFNDLIKTIKLDLNPTTYLVLGVSVFVIFVYMISEGSKDPLEMSKVFIIRKLVWSLITFVLMEFISVTIIFGILKLIKDTKLKKIYVKKMIMKLQFIFIKLINFLESSLTKVKAFTLYIYNLKMKQFHAYDLIQKNRIAIAKSDFLIEELKGNCPPSFSFF</sequence>
<feature type="transmembrane region" description="Helical" evidence="1">
    <location>
        <begin position="46"/>
        <end position="66"/>
    </location>
</feature>
<dbReference type="RefSeq" id="WP_101780947.1">
    <property type="nucleotide sequence ID" value="NZ_CP025543.1"/>
</dbReference>
<dbReference type="EMBL" id="CP025543">
    <property type="protein sequence ID" value="AUM62902.1"/>
    <property type="molecule type" value="Genomic_DNA"/>
</dbReference>
<feature type="transmembrane region" description="Helical" evidence="1">
    <location>
        <begin position="12"/>
        <end position="34"/>
    </location>
</feature>
<evidence type="ECO:0000313" key="2">
    <source>
        <dbReference type="EMBL" id="AUM62902.1"/>
    </source>
</evidence>